<evidence type="ECO:0000313" key="1">
    <source>
        <dbReference type="EMBL" id="MEQ2316552.1"/>
    </source>
</evidence>
<organism evidence="1 2">
    <name type="scientific">Ameca splendens</name>
    <dbReference type="NCBI Taxonomy" id="208324"/>
    <lineage>
        <taxon>Eukaryota</taxon>
        <taxon>Metazoa</taxon>
        <taxon>Chordata</taxon>
        <taxon>Craniata</taxon>
        <taxon>Vertebrata</taxon>
        <taxon>Euteleostomi</taxon>
        <taxon>Actinopterygii</taxon>
        <taxon>Neopterygii</taxon>
        <taxon>Teleostei</taxon>
        <taxon>Neoteleostei</taxon>
        <taxon>Acanthomorphata</taxon>
        <taxon>Ovalentaria</taxon>
        <taxon>Atherinomorphae</taxon>
        <taxon>Cyprinodontiformes</taxon>
        <taxon>Goodeidae</taxon>
        <taxon>Ameca</taxon>
    </lineage>
</organism>
<name>A0ABV1AF16_9TELE</name>
<gene>
    <name evidence="1" type="ORF">AMECASPLE_033554</name>
</gene>
<proteinExistence type="predicted"/>
<evidence type="ECO:0000313" key="2">
    <source>
        <dbReference type="Proteomes" id="UP001469553"/>
    </source>
</evidence>
<dbReference type="EMBL" id="JAHRIP010089217">
    <property type="protein sequence ID" value="MEQ2316552.1"/>
    <property type="molecule type" value="Genomic_DNA"/>
</dbReference>
<feature type="non-terminal residue" evidence="1">
    <location>
        <position position="1"/>
    </location>
</feature>
<dbReference type="Proteomes" id="UP001469553">
    <property type="component" value="Unassembled WGS sequence"/>
</dbReference>
<sequence>GCLVLISERVAAAENIRAGSEKHSCQRAETSQELDWRHHVFRHVMQLFNNPKGPKLKIQPGNGVTADFL</sequence>
<protein>
    <submittedName>
        <fullName evidence="1">Uncharacterized protein</fullName>
    </submittedName>
</protein>
<reference evidence="1 2" key="1">
    <citation type="submission" date="2021-06" db="EMBL/GenBank/DDBJ databases">
        <authorList>
            <person name="Palmer J.M."/>
        </authorList>
    </citation>
    <scope>NUCLEOTIDE SEQUENCE [LARGE SCALE GENOMIC DNA]</scope>
    <source>
        <strain evidence="1 2">AS_MEX2019</strain>
        <tissue evidence="1">Muscle</tissue>
    </source>
</reference>
<comment type="caution">
    <text evidence="1">The sequence shown here is derived from an EMBL/GenBank/DDBJ whole genome shotgun (WGS) entry which is preliminary data.</text>
</comment>
<keyword evidence="2" id="KW-1185">Reference proteome</keyword>
<accession>A0ABV1AF16</accession>